<sequence length="951" mass="104864">MYNRGNVRKLAFRTRGRSAQSLDVNGPRVDQGAGGDGRLFLQIRPAIADPRGALQRSNTVLSGTDFPHKSDGKEDVINLQAVGEGNVQLSRTPQEKDRLPDRISLDRRGLSSIPHIVGEPGLRLLSLQHNLINSLTGLSPLDLGKLVFLDVYDNQIDKITCLERLFSLRVLLMGKNRIKRIEGLANLIKLEVLDLHGNRIGKVCGLSTLSELKVLNLAGNQIKSIGQTDLQGLICLRELNLKRNRLRKLLGFHQTPKLQKLYLGNNDLQSVEDMSSVAEAISLIDVSLDGNPVALGGDCTPFLVSYLPNLLTLTNMHVTEQVRRAAMAWRINKKAAHAAYCALGGTAQQEARRDQIINNARTNWELLRTENKCFVNAGSVIKTEGLEKEFTLNATTTITQTGLQAADVAALPDVIVTVQQVETEDSDCKNYSDTNVKTTIDNVSKPSPIKKLQRSATARKPSERRVNFSDRSASQDTDASHSTSTSSDLRLPPILLPIISSLENVKLADSNEPVLKRWESISSVEPIVDSSFSSLPSSTSDSEEEETNKKQIRRIPTAFRRREKFGTMRSKSVCDPESRKVKGKNLDNSENVSNASGSTNIGSVANSSTSSSDQNSKVLRREGSLNSRLNSRNIKSATTSRRSERAASASRASTARTKSSKSLASFKTSEPVPKSMPLSKDREQGVDYLVEVCDGVVSAWGAGAVRRLARDWDWERARSVTHAAFHYVHFNAVAQSLPELKSKFPNVAHVSVRATGLQWLGQLHALAELRGITALTVQPEGNPIHAKIWREYAIYRLAHWGLKEVNGELVADEEIKSANQTYSGLSDIVLRALPDAPLQPLLSRLGRSGNSTVSAKAWLRAADPALRDVIAKEALQYKKSHVSQEDMSWRVRGRGQLSRAIDLACGAAQRVRSLELQWPIILVEMIEDILKDFSDMDSHVKDQMRLLLDSL</sequence>
<name>A0ACC1CRW8_9NEOP</name>
<dbReference type="Proteomes" id="UP000824533">
    <property type="component" value="Linkage Group LG18"/>
</dbReference>
<organism evidence="1 2">
    <name type="scientific">Dendrolimus kikuchii</name>
    <dbReference type="NCBI Taxonomy" id="765133"/>
    <lineage>
        <taxon>Eukaryota</taxon>
        <taxon>Metazoa</taxon>
        <taxon>Ecdysozoa</taxon>
        <taxon>Arthropoda</taxon>
        <taxon>Hexapoda</taxon>
        <taxon>Insecta</taxon>
        <taxon>Pterygota</taxon>
        <taxon>Neoptera</taxon>
        <taxon>Endopterygota</taxon>
        <taxon>Lepidoptera</taxon>
        <taxon>Glossata</taxon>
        <taxon>Ditrysia</taxon>
        <taxon>Bombycoidea</taxon>
        <taxon>Lasiocampidae</taxon>
        <taxon>Dendrolimus</taxon>
    </lineage>
</organism>
<evidence type="ECO:0000313" key="2">
    <source>
        <dbReference type="Proteomes" id="UP000824533"/>
    </source>
</evidence>
<proteinExistence type="predicted"/>
<evidence type="ECO:0000313" key="1">
    <source>
        <dbReference type="EMBL" id="KAJ0174276.1"/>
    </source>
</evidence>
<gene>
    <name evidence="1" type="ORF">K1T71_010422</name>
</gene>
<reference evidence="1 2" key="1">
    <citation type="journal article" date="2021" name="Front. Genet.">
        <title>Chromosome-Level Genome Assembly Reveals Significant Gene Expansion in the Toll and IMD Signaling Pathways of Dendrolimus kikuchii.</title>
        <authorList>
            <person name="Zhou J."/>
            <person name="Wu P."/>
            <person name="Xiong Z."/>
            <person name="Liu N."/>
            <person name="Zhao N."/>
            <person name="Ji M."/>
            <person name="Qiu Y."/>
            <person name="Yang B."/>
        </authorList>
    </citation>
    <scope>NUCLEOTIDE SEQUENCE [LARGE SCALE GENOMIC DNA]</scope>
    <source>
        <strain evidence="1">Ann1</strain>
    </source>
</reference>
<keyword evidence="2" id="KW-1185">Reference proteome</keyword>
<comment type="caution">
    <text evidence="1">The sequence shown here is derived from an EMBL/GenBank/DDBJ whole genome shotgun (WGS) entry which is preliminary data.</text>
</comment>
<accession>A0ACC1CRW8</accession>
<protein>
    <submittedName>
        <fullName evidence="1">Uncharacterized protein</fullName>
    </submittedName>
</protein>
<dbReference type="EMBL" id="CM034404">
    <property type="protein sequence ID" value="KAJ0174276.1"/>
    <property type="molecule type" value="Genomic_DNA"/>
</dbReference>